<name>A0AAU7E2C2_9VIRU</name>
<proteinExistence type="predicted"/>
<evidence type="ECO:0000313" key="7">
    <source>
        <dbReference type="EMBL" id="XBH23721.1"/>
    </source>
</evidence>
<comment type="subcellular location">
    <subcellularLocation>
        <location evidence="1">Membrane</location>
    </subcellularLocation>
</comment>
<organism evidence="7">
    <name type="scientific">Hipposideros bat herpesvirus</name>
    <dbReference type="NCBI Taxonomy" id="3141919"/>
    <lineage>
        <taxon>Viruses</taxon>
        <taxon>Duplodnaviria</taxon>
        <taxon>Heunggongvirae</taxon>
        <taxon>Peploviricota</taxon>
        <taxon>Herviviricetes</taxon>
        <taxon>Herpesvirales</taxon>
    </lineage>
</organism>
<evidence type="ECO:0000256" key="6">
    <source>
        <dbReference type="SAM" id="Phobius"/>
    </source>
</evidence>
<accession>A0AAU7E2C2</accession>
<sequence length="304" mass="34669">MNARLVIVISVWSLCVACGPVFQCRYKICLISRCSGVASFGCSLECTFRGTRVFQCDCEDVWEGGIWESLIRSEDEGLPLPAINVAVRYYSTSYQARGLLHDIVPNGKRAVHHMEGGFTCWRKKNCTGGSIETKLDGETVFKLDRNVSGRSVAQSCYVSNSSYALRKKILENVSYDRYFLDRGCPMFVKQKPFTMPKLIKPIPEDDVTLCRRKYLDKGWKAMWRNWTKYGELRNYGYYGVTYVDDDVTRVTRRLCTNTNLMMIGMLTMSAVVVLAMVSVLSFRRRHDILKDIGGKYVSVIGYKT</sequence>
<evidence type="ECO:0000256" key="4">
    <source>
        <dbReference type="ARBA" id="ARBA00022989"/>
    </source>
</evidence>
<keyword evidence="2 6" id="KW-0812">Transmembrane</keyword>
<dbReference type="Pfam" id="PF07413">
    <property type="entry name" value="Herpes_UL37_2"/>
    <property type="match status" value="1"/>
</dbReference>
<evidence type="ECO:0000256" key="3">
    <source>
        <dbReference type="ARBA" id="ARBA00022729"/>
    </source>
</evidence>
<feature type="transmembrane region" description="Helical" evidence="6">
    <location>
        <begin position="260"/>
        <end position="282"/>
    </location>
</feature>
<keyword evidence="4 6" id="KW-1133">Transmembrane helix</keyword>
<keyword evidence="5 6" id="KW-0472">Membrane</keyword>
<evidence type="ECO:0000256" key="1">
    <source>
        <dbReference type="ARBA" id="ARBA00004370"/>
    </source>
</evidence>
<dbReference type="GO" id="GO:0016020">
    <property type="term" value="C:membrane"/>
    <property type="evidence" value="ECO:0007669"/>
    <property type="project" value="UniProtKB-SubCell"/>
</dbReference>
<dbReference type="EMBL" id="PP711849">
    <property type="protein sequence ID" value="XBH23721.1"/>
    <property type="molecule type" value="Genomic_DNA"/>
</dbReference>
<evidence type="ECO:0000256" key="2">
    <source>
        <dbReference type="ARBA" id="ARBA00022692"/>
    </source>
</evidence>
<reference evidence="7" key="2">
    <citation type="submission" date="2024-02" db="EMBL/GenBank/DDBJ databases">
        <authorList>
            <person name="Hu B."/>
        </authorList>
    </citation>
    <scope>NUCLEOTIDE SEQUENCE</scope>
    <source>
        <strain evidence="7">2A/Kenya/BAT627/2015</strain>
    </source>
</reference>
<keyword evidence="3" id="KW-0732">Signal</keyword>
<evidence type="ECO:0000256" key="5">
    <source>
        <dbReference type="ARBA" id="ARBA00023136"/>
    </source>
</evidence>
<dbReference type="InterPro" id="IPR010880">
    <property type="entry name" value="Herpes_UL37_HHV-5-rel"/>
</dbReference>
<protein>
    <submittedName>
        <fullName evidence="7">M37</fullName>
    </submittedName>
</protein>
<reference evidence="7" key="1">
    <citation type="journal article" date="2024" name="Microbiome">
        <title>Substantial viral diversity in bats and rodents from East Africa: insights into evolution, recombination, and cocirculation.</title>
        <authorList>
            <person name="Wang D."/>
            <person name="Yang X."/>
            <person name="Ren Z."/>
            <person name="Hu B."/>
            <person name="Zhao H."/>
            <person name="Yang K."/>
            <person name="Shi P."/>
            <person name="Zhang Z."/>
            <person name="Feng Q."/>
            <person name="Nawenja C.V."/>
            <person name="Obanda V."/>
            <person name="Robert K."/>
            <person name="Nalikka B."/>
            <person name="Waruhiu C.N."/>
            <person name="Ochola G.O."/>
            <person name="Onyuok S.O."/>
            <person name="Ochieng H."/>
            <person name="Li B."/>
            <person name="Zhu Y."/>
            <person name="Si H."/>
            <person name="Yin J."/>
            <person name="Kristiansen K."/>
            <person name="Jin X."/>
            <person name="Xu X."/>
            <person name="Xiao M."/>
            <person name="Agwanda B."/>
            <person name="Ommeh S."/>
            <person name="Li J."/>
            <person name="Shi Z.L."/>
        </authorList>
    </citation>
    <scope>NUCLEOTIDE SEQUENCE</scope>
    <source>
        <strain evidence="7">2A/Kenya/BAT627/2015</strain>
    </source>
</reference>